<accession>A0AAV5QJQ6</accession>
<sequence>MLSNGKLIYWKSKKSAANIIFSKLISQRSTYLSAPETMTKSYCNANERRFFTTLEGKYDSISSNDNTKDMIFKNF</sequence>
<dbReference type="GeneID" id="90072828"/>
<keyword evidence="2" id="KW-1185">Reference proteome</keyword>
<dbReference type="RefSeq" id="XP_064851849.1">
    <property type="nucleotide sequence ID" value="XM_064995777.1"/>
</dbReference>
<proteinExistence type="predicted"/>
<dbReference type="AlphaFoldDB" id="A0AAV5QJQ6"/>
<evidence type="ECO:0000313" key="1">
    <source>
        <dbReference type="EMBL" id="GMM34849.1"/>
    </source>
</evidence>
<reference evidence="1 2" key="1">
    <citation type="journal article" date="2023" name="Elife">
        <title>Identification of key yeast species and microbe-microbe interactions impacting larval growth of Drosophila in the wild.</title>
        <authorList>
            <person name="Mure A."/>
            <person name="Sugiura Y."/>
            <person name="Maeda R."/>
            <person name="Honda K."/>
            <person name="Sakurai N."/>
            <person name="Takahashi Y."/>
            <person name="Watada M."/>
            <person name="Katoh T."/>
            <person name="Gotoh A."/>
            <person name="Gotoh Y."/>
            <person name="Taniguchi I."/>
            <person name="Nakamura K."/>
            <person name="Hayashi T."/>
            <person name="Katayama T."/>
            <person name="Uemura T."/>
            <person name="Hattori Y."/>
        </authorList>
    </citation>
    <scope>NUCLEOTIDE SEQUENCE [LARGE SCALE GENOMIC DNA]</scope>
    <source>
        <strain evidence="1 2">SC-9</strain>
    </source>
</reference>
<protein>
    <submittedName>
        <fullName evidence="1">Uncharacterized protein</fullName>
    </submittedName>
</protein>
<organism evidence="1 2">
    <name type="scientific">Saccharomycopsis crataegensis</name>
    <dbReference type="NCBI Taxonomy" id="43959"/>
    <lineage>
        <taxon>Eukaryota</taxon>
        <taxon>Fungi</taxon>
        <taxon>Dikarya</taxon>
        <taxon>Ascomycota</taxon>
        <taxon>Saccharomycotina</taxon>
        <taxon>Saccharomycetes</taxon>
        <taxon>Saccharomycopsidaceae</taxon>
        <taxon>Saccharomycopsis</taxon>
    </lineage>
</organism>
<comment type="caution">
    <text evidence="1">The sequence shown here is derived from an EMBL/GenBank/DDBJ whole genome shotgun (WGS) entry which is preliminary data.</text>
</comment>
<dbReference type="EMBL" id="BTFZ01000004">
    <property type="protein sequence ID" value="GMM34849.1"/>
    <property type="molecule type" value="Genomic_DNA"/>
</dbReference>
<evidence type="ECO:0000313" key="2">
    <source>
        <dbReference type="Proteomes" id="UP001360560"/>
    </source>
</evidence>
<dbReference type="Proteomes" id="UP001360560">
    <property type="component" value="Unassembled WGS sequence"/>
</dbReference>
<name>A0AAV5QJQ6_9ASCO</name>
<gene>
    <name evidence="1" type="ORF">DASC09_021740</name>
</gene>